<feature type="transmembrane region" description="Helical" evidence="2">
    <location>
        <begin position="941"/>
        <end position="960"/>
    </location>
</feature>
<name>A0A368TXE4_9GAMM</name>
<dbReference type="EMBL" id="QPII01000009">
    <property type="protein sequence ID" value="RCV88592.1"/>
    <property type="molecule type" value="Genomic_DNA"/>
</dbReference>
<accession>A0A368TXE4</accession>
<reference evidence="4 5" key="1">
    <citation type="submission" date="2018-07" db="EMBL/GenBank/DDBJ databases">
        <title>Halomonas montanilacus sp. nov., isolated from Lake Pengyan on Tibetan Plateau.</title>
        <authorList>
            <person name="Lu H."/>
            <person name="Xing P."/>
            <person name="Wu Q."/>
        </authorList>
    </citation>
    <scope>NUCLEOTIDE SEQUENCE [LARGE SCALE GENOMIC DNA]</scope>
    <source>
        <strain evidence="4 5">PYC7W</strain>
    </source>
</reference>
<dbReference type="Proteomes" id="UP000252405">
    <property type="component" value="Unassembled WGS sequence"/>
</dbReference>
<comment type="caution">
    <text evidence="4">The sequence shown here is derived from an EMBL/GenBank/DDBJ whole genome shotgun (WGS) entry which is preliminary data.</text>
</comment>
<keyword evidence="5" id="KW-1185">Reference proteome</keyword>
<evidence type="ECO:0000256" key="1">
    <source>
        <dbReference type="SAM" id="MobiDB-lite"/>
    </source>
</evidence>
<organism evidence="4 5">
    <name type="scientific">Billgrantia montanilacus</name>
    <dbReference type="NCBI Taxonomy" id="2282305"/>
    <lineage>
        <taxon>Bacteria</taxon>
        <taxon>Pseudomonadati</taxon>
        <taxon>Pseudomonadota</taxon>
        <taxon>Gammaproteobacteria</taxon>
        <taxon>Oceanospirillales</taxon>
        <taxon>Halomonadaceae</taxon>
        <taxon>Billgrantia</taxon>
    </lineage>
</organism>
<dbReference type="Pfam" id="PF20249">
    <property type="entry name" value="VasX_N"/>
    <property type="match status" value="1"/>
</dbReference>
<keyword evidence="2" id="KW-0812">Transmembrane</keyword>
<evidence type="ECO:0000259" key="3">
    <source>
        <dbReference type="Pfam" id="PF20249"/>
    </source>
</evidence>
<evidence type="ECO:0000313" key="5">
    <source>
        <dbReference type="Proteomes" id="UP000252405"/>
    </source>
</evidence>
<dbReference type="InterPro" id="IPR046864">
    <property type="entry name" value="VasX_N"/>
</dbReference>
<evidence type="ECO:0000256" key="2">
    <source>
        <dbReference type="SAM" id="Phobius"/>
    </source>
</evidence>
<dbReference type="RefSeq" id="WP_114479427.1">
    <property type="nucleotide sequence ID" value="NZ_QPII01000009.1"/>
</dbReference>
<keyword evidence="2" id="KW-0472">Membrane</keyword>
<dbReference type="CDD" id="cd20705">
    <property type="entry name" value="MIX_I"/>
    <property type="match status" value="1"/>
</dbReference>
<feature type="region of interest" description="Disordered" evidence="1">
    <location>
        <begin position="700"/>
        <end position="722"/>
    </location>
</feature>
<feature type="region of interest" description="Disordered" evidence="1">
    <location>
        <begin position="1170"/>
        <end position="1206"/>
    </location>
</feature>
<feature type="transmembrane region" description="Helical" evidence="2">
    <location>
        <begin position="876"/>
        <end position="896"/>
    </location>
</feature>
<feature type="domain" description="Toxin VasX N-terminal region" evidence="3">
    <location>
        <begin position="128"/>
        <end position="242"/>
    </location>
</feature>
<feature type="compositionally biased region" description="Basic and acidic residues" evidence="1">
    <location>
        <begin position="1183"/>
        <end position="1206"/>
    </location>
</feature>
<keyword evidence="2" id="KW-1133">Transmembrane helix</keyword>
<proteinExistence type="predicted"/>
<protein>
    <recommendedName>
        <fullName evidence="3">Toxin VasX N-terminal region domain-containing protein</fullName>
    </recommendedName>
</protein>
<feature type="transmembrane region" description="Helical" evidence="2">
    <location>
        <begin position="908"/>
        <end position="929"/>
    </location>
</feature>
<feature type="compositionally biased region" description="Low complexity" evidence="1">
    <location>
        <begin position="706"/>
        <end position="717"/>
    </location>
</feature>
<sequence>MSNGTLGNTACEGEQLIIQVMGKDHPPGHKMVIVDQYRGEPITEFGEPETEDLPSPASVLHKWRWQGYQRVNAQLHIDSENGEPIRLPLLEWLNKNNRKPRMQDNVIQPVLPMALWQGLGRNERHALPLRPGYLYIFHGDKLWREIQASANAETGQLEFRDIDLAAHRDDNDRYQDDRRPAAGITLEEIWLPHRANERYIDGGVRIAYSEVQWSAARINYLQADTHAQRTRCHSINLSSANNFASPGRLYMLSQEEPQRLRIGLAEQHAATPNALVQDLAGDYLTQLRSQAAAELRQFDSGDSARAAADEGMRAGNGHGEQASPLYLQASARCQVLKERTTQGEADAEDANILWEGLGEAEDCLAAAREREIPGLILVDTLFEMRHSLHGCRASLEYLQLIPALAAQDEFYECAALVNQTILRRHDHSGQANALHRFADKADLSDSSKLQRILRRAQRELARNQLEAYQSRLHGSLLSREGNAVLADLFSLEGHDYLGAYALTADLLEALRDAPGHADPLHDEPPTSPTRPQRYLVDVLRDGSSYSLHAMLFPSNEETPLNVPLVLPDEEENPGDGRVRLKALAQQAEQEFPNKEDDLQLHETAYLAAIGSAEGFTYSAELKRWGGVVDLVFGRLAEQANLLFEESARQAIALPAARLARVGFPELFGKITGTARGNVREDMVILGVRDSRGQLYNGLTEHERSASRQGAQGQARQSFEGAVRQATGRTLTPSQARGMAALSAAANEPHLMVLVAEADSEAARLSRRARMQVGVAGASDMIRLPYVIAAFELFNLRQEARKFSDYESARNLAGALSGFVDLTIALSKGIEFYGKRHETLSQLRSSVLSRHLPLGDALMRSQSILLARAGSQLKSTITIVNLAGVIAGAASTVLLAWDAWTRFQHGNVGASIALSIASISTAVVAGSALIKTSPLWLGLGPVGWIALGLSLAAVAMSIWLTDNEIEEWLRLGPFGNNERYPWRQVPTESFDRLVSLFANIRIRIEPIGLATAESIAQDSEQRPAIGLLSPSRSMEYVDRLMAQETLSQSTGPVANTRVVVQSNLPGLAPGWNQVAKFRFQVVTERKHEYRKDGYSEWLREESSIGGPVEPLFERATTDGREYYFQVPGQATQPGGRWGSDRRTTHHLRVRVQWSKEPTNYVMLPRVLPAPAPTETSSGDPLVPDFERTDRPYWADETTHRNKEVTNG</sequence>
<evidence type="ECO:0000313" key="4">
    <source>
        <dbReference type="EMBL" id="RCV88592.1"/>
    </source>
</evidence>
<gene>
    <name evidence="4" type="ORF">DU505_13015</name>
</gene>
<dbReference type="AlphaFoldDB" id="A0A368TXE4"/>
<dbReference type="OrthoDB" id="5406083at2"/>